<dbReference type="InterPro" id="IPR003594">
    <property type="entry name" value="HATPase_dom"/>
</dbReference>
<dbReference type="PROSITE" id="PS50109">
    <property type="entry name" value="HIS_KIN"/>
    <property type="match status" value="1"/>
</dbReference>
<keyword evidence="6" id="KW-0902">Two-component regulatory system</keyword>
<dbReference type="InterPro" id="IPR036097">
    <property type="entry name" value="HisK_dim/P_sf"/>
</dbReference>
<dbReference type="PANTHER" id="PTHR45453:SF1">
    <property type="entry name" value="PHOSPHATE REGULON SENSOR PROTEIN PHOR"/>
    <property type="match status" value="1"/>
</dbReference>
<evidence type="ECO:0000313" key="9">
    <source>
        <dbReference type="EMBL" id="GLB48490.1"/>
    </source>
</evidence>
<protein>
    <recommendedName>
        <fullName evidence="2">histidine kinase</fullName>
        <ecNumber evidence="2">2.7.13.3</ecNumber>
    </recommendedName>
</protein>
<keyword evidence="3" id="KW-0597">Phosphoprotein</keyword>
<organism evidence="9 10">
    <name type="scientific">Neptunitalea lumnitzerae</name>
    <dbReference type="NCBI Taxonomy" id="2965509"/>
    <lineage>
        <taxon>Bacteria</taxon>
        <taxon>Pseudomonadati</taxon>
        <taxon>Bacteroidota</taxon>
        <taxon>Flavobacteriia</taxon>
        <taxon>Flavobacteriales</taxon>
        <taxon>Flavobacteriaceae</taxon>
        <taxon>Neptunitalea</taxon>
    </lineage>
</organism>
<dbReference type="PANTHER" id="PTHR45453">
    <property type="entry name" value="PHOSPHATE REGULON SENSOR PROTEIN PHOR"/>
    <property type="match status" value="1"/>
</dbReference>
<keyword evidence="10" id="KW-1185">Reference proteome</keyword>
<dbReference type="InterPro" id="IPR036890">
    <property type="entry name" value="HATPase_C_sf"/>
</dbReference>
<evidence type="ECO:0000256" key="2">
    <source>
        <dbReference type="ARBA" id="ARBA00012438"/>
    </source>
</evidence>
<keyword evidence="4" id="KW-0808">Transferase</keyword>
<dbReference type="EC" id="2.7.13.3" evidence="2"/>
<dbReference type="InterPro" id="IPR004358">
    <property type="entry name" value="Sig_transdc_His_kin-like_C"/>
</dbReference>
<keyword evidence="5" id="KW-0418">Kinase</keyword>
<dbReference type="Gene3D" id="3.30.565.10">
    <property type="entry name" value="Histidine kinase-like ATPase, C-terminal domain"/>
    <property type="match status" value="1"/>
</dbReference>
<proteinExistence type="predicted"/>
<dbReference type="CDD" id="cd00082">
    <property type="entry name" value="HisKA"/>
    <property type="match status" value="1"/>
</dbReference>
<dbReference type="CDD" id="cd00075">
    <property type="entry name" value="HATPase"/>
    <property type="match status" value="1"/>
</dbReference>
<evidence type="ECO:0000259" key="8">
    <source>
        <dbReference type="PROSITE" id="PS50109"/>
    </source>
</evidence>
<feature type="domain" description="Histidine kinase" evidence="8">
    <location>
        <begin position="262"/>
        <end position="475"/>
    </location>
</feature>
<evidence type="ECO:0000256" key="5">
    <source>
        <dbReference type="ARBA" id="ARBA00022777"/>
    </source>
</evidence>
<dbReference type="Pfam" id="PF02518">
    <property type="entry name" value="HATPase_c"/>
    <property type="match status" value="1"/>
</dbReference>
<keyword evidence="7" id="KW-0472">Membrane</keyword>
<dbReference type="SUPFAM" id="SSF47384">
    <property type="entry name" value="Homodimeric domain of signal transducing histidine kinase"/>
    <property type="match status" value="1"/>
</dbReference>
<comment type="caution">
    <text evidence="9">The sequence shown here is derived from an EMBL/GenBank/DDBJ whole genome shotgun (WGS) entry which is preliminary data.</text>
</comment>
<dbReference type="InterPro" id="IPR050351">
    <property type="entry name" value="BphY/WalK/GraS-like"/>
</dbReference>
<dbReference type="Pfam" id="PF00512">
    <property type="entry name" value="HisKA"/>
    <property type="match status" value="1"/>
</dbReference>
<dbReference type="SMART" id="SM00387">
    <property type="entry name" value="HATPase_c"/>
    <property type="match status" value="1"/>
</dbReference>
<dbReference type="Gene3D" id="1.10.287.130">
    <property type="match status" value="1"/>
</dbReference>
<dbReference type="Proteomes" id="UP001143543">
    <property type="component" value="Unassembled WGS sequence"/>
</dbReference>
<comment type="catalytic activity">
    <reaction evidence="1">
        <text>ATP + protein L-histidine = ADP + protein N-phospho-L-histidine.</text>
        <dbReference type="EC" id="2.7.13.3"/>
    </reaction>
</comment>
<accession>A0ABQ5MGG9</accession>
<evidence type="ECO:0000256" key="3">
    <source>
        <dbReference type="ARBA" id="ARBA00022553"/>
    </source>
</evidence>
<evidence type="ECO:0000256" key="6">
    <source>
        <dbReference type="ARBA" id="ARBA00023012"/>
    </source>
</evidence>
<dbReference type="SUPFAM" id="SSF55874">
    <property type="entry name" value="ATPase domain of HSP90 chaperone/DNA topoisomerase II/histidine kinase"/>
    <property type="match status" value="1"/>
</dbReference>
<evidence type="ECO:0000256" key="4">
    <source>
        <dbReference type="ARBA" id="ARBA00022679"/>
    </source>
</evidence>
<dbReference type="InterPro" id="IPR003661">
    <property type="entry name" value="HisK_dim/P_dom"/>
</dbReference>
<evidence type="ECO:0000313" key="10">
    <source>
        <dbReference type="Proteomes" id="UP001143543"/>
    </source>
</evidence>
<evidence type="ECO:0000256" key="7">
    <source>
        <dbReference type="SAM" id="Phobius"/>
    </source>
</evidence>
<keyword evidence="7" id="KW-0812">Transmembrane</keyword>
<dbReference type="PRINTS" id="PR00344">
    <property type="entry name" value="BCTRLSENSOR"/>
</dbReference>
<dbReference type="SMART" id="SM00388">
    <property type="entry name" value="HisKA"/>
    <property type="match status" value="1"/>
</dbReference>
<feature type="transmembrane region" description="Helical" evidence="7">
    <location>
        <begin position="220"/>
        <end position="246"/>
    </location>
</feature>
<evidence type="ECO:0000256" key="1">
    <source>
        <dbReference type="ARBA" id="ARBA00000085"/>
    </source>
</evidence>
<dbReference type="EMBL" id="BRVO01000001">
    <property type="protein sequence ID" value="GLB48490.1"/>
    <property type="molecule type" value="Genomic_DNA"/>
</dbReference>
<dbReference type="InterPro" id="IPR005467">
    <property type="entry name" value="His_kinase_dom"/>
</dbReference>
<name>A0ABQ5MGG9_9FLAO</name>
<reference evidence="9" key="1">
    <citation type="submission" date="2022-07" db="EMBL/GenBank/DDBJ databases">
        <title>Taxonomy of Novel Oxalotrophic and Methylotrophic Bacteria.</title>
        <authorList>
            <person name="Sahin N."/>
            <person name="Tani A."/>
        </authorList>
    </citation>
    <scope>NUCLEOTIDE SEQUENCE</scope>
    <source>
        <strain evidence="9">Y10</strain>
    </source>
</reference>
<keyword evidence="7" id="KW-1133">Transmembrane helix</keyword>
<gene>
    <name evidence="9" type="ORF">Y10_08580</name>
</gene>
<sequence>MYWNYKSYVLNKEQFKKDVQLVLDNALEKYYVDLASNSSVTLFSKAQVASEKSNGLPTIDKLAERLNDSMLVQWNRGVKNDSFIHVGKDGGITNQGARIGSYLEDSLAITPDKIKSIHVYKNDTVANNLQQRVTSIFISIQEDEIDFNRLDSLITIGLQEKSFDFPYALTQYENDSLVNTFSGAVMQPTFLKMESVSNYLKEDESLQIHFPNKTSIILKYSLVGISISVVLAIIIIGCLVYLLYIIKQQKELSEIKDDFLGNITHEFKTPIATIYAALEGMDNFNALEDKAKAKRYVQRSRQQLDKLSGMVEKILETASLESSRIHLEKAPVVVQQLLESLVLTYKMSVVNKRIRLKVTATKTMVNADVFHLENALNNVLDNAVKYGGDNIDVTVQDGVEEVFINISDNGGSLTTQQAERIFEKFYRVPKGNVHDVKGYGIGLYYTKNIIEKHGGTIQVFVGSGKTTFEIKLPYE</sequence>